<evidence type="ECO:0000256" key="4">
    <source>
        <dbReference type="ARBA" id="ARBA00022448"/>
    </source>
</evidence>
<keyword evidence="8 22" id="KW-0812">Transmembrane</keyword>
<dbReference type="GO" id="GO:0031314">
    <property type="term" value="C:extrinsic component of mitochondrial inner membrane"/>
    <property type="evidence" value="ECO:0007669"/>
    <property type="project" value="UniProtKB-UniRule"/>
</dbReference>
<keyword evidence="18 21" id="KW-0496">Mitochondrion</keyword>
<comment type="cofactor">
    <cofactor evidence="1 21">
        <name>FAD</name>
        <dbReference type="ChEBI" id="CHEBI:57692"/>
    </cofactor>
</comment>
<evidence type="ECO:0000256" key="15">
    <source>
        <dbReference type="ARBA" id="ARBA00023002"/>
    </source>
</evidence>
<keyword evidence="12" id="KW-0809">Transit peptide</keyword>
<comment type="function">
    <text evidence="20">Catalyzes cyanide-resistant oxygen consumption. May increase respiration when the cytochrome respiratory pathway is restricted, or in response to low temperatures.</text>
</comment>
<evidence type="ECO:0000256" key="9">
    <source>
        <dbReference type="ARBA" id="ARBA00022723"/>
    </source>
</evidence>
<comment type="similarity">
    <text evidence="2 21">Belongs to the UbiH/COQ6 family.</text>
</comment>
<dbReference type="NCBIfam" id="TIGR01988">
    <property type="entry name" value="Ubi-OHases"/>
    <property type="match status" value="1"/>
</dbReference>
<dbReference type="Pfam" id="PF01786">
    <property type="entry name" value="AOX"/>
    <property type="match status" value="1"/>
</dbReference>
<dbReference type="Gene3D" id="3.50.50.60">
    <property type="entry name" value="FAD/NAD(P)-binding domain"/>
    <property type="match status" value="2"/>
</dbReference>
<reference evidence="26" key="1">
    <citation type="submission" date="2020-05" db="EMBL/GenBank/DDBJ databases">
        <title>Phylogenomic resolution of chytrid fungi.</title>
        <authorList>
            <person name="Stajich J.E."/>
            <person name="Amses K."/>
            <person name="Simmons R."/>
            <person name="Seto K."/>
            <person name="Myers J."/>
            <person name="Bonds A."/>
            <person name="Quandt C.A."/>
            <person name="Barry K."/>
            <person name="Liu P."/>
            <person name="Grigoriev I."/>
            <person name="Longcore J.E."/>
            <person name="James T.Y."/>
        </authorList>
    </citation>
    <scope>NUCLEOTIDE SEQUENCE</scope>
    <source>
        <strain evidence="26">JEL0318</strain>
    </source>
</reference>
<dbReference type="InterPro" id="IPR010971">
    <property type="entry name" value="UbiH/COQ6"/>
</dbReference>
<dbReference type="FunFam" id="3.50.50.60:FF:000021">
    <property type="entry name" value="Ubiquinone biosynthesis monooxygenase COQ6"/>
    <property type="match status" value="1"/>
</dbReference>
<evidence type="ECO:0000256" key="2">
    <source>
        <dbReference type="ARBA" id="ARBA00005349"/>
    </source>
</evidence>
<dbReference type="GO" id="GO:0046872">
    <property type="term" value="F:metal ion binding"/>
    <property type="evidence" value="ECO:0007669"/>
    <property type="project" value="UniProtKB-UniRule"/>
</dbReference>
<keyword evidence="27" id="KW-1185">Reference proteome</keyword>
<feature type="domain" description="FAD-binding" evidence="25">
    <location>
        <begin position="344"/>
        <end position="548"/>
    </location>
</feature>
<dbReference type="EMBL" id="JADGJD010000963">
    <property type="protein sequence ID" value="KAJ3047428.1"/>
    <property type="molecule type" value="Genomic_DNA"/>
</dbReference>
<keyword evidence="10 21" id="KW-0999">Mitochondrion inner membrane</keyword>
<comment type="pathway">
    <text evidence="21">Cofactor biosynthesis; ubiquinone biosynthesis.</text>
</comment>
<dbReference type="GO" id="GO:0106364">
    <property type="term" value="F:4-hydroxy-3-all-trans-polyprenylbenzoate oxygenase activity"/>
    <property type="evidence" value="ECO:0007669"/>
    <property type="project" value="UniProtKB-EC"/>
</dbReference>
<evidence type="ECO:0000256" key="16">
    <source>
        <dbReference type="ARBA" id="ARBA00023004"/>
    </source>
</evidence>
<feature type="region of interest" description="Disordered" evidence="23">
    <location>
        <begin position="261"/>
        <end position="342"/>
    </location>
</feature>
<feature type="compositionally biased region" description="Basic and acidic residues" evidence="23">
    <location>
        <begin position="261"/>
        <end position="310"/>
    </location>
</feature>
<evidence type="ECO:0000256" key="17">
    <source>
        <dbReference type="ARBA" id="ARBA00023033"/>
    </source>
</evidence>
<comment type="subunit">
    <text evidence="21">Component of a multi-subunit COQ enzyme complex, composed of at least COQ3, COQ4, COQ5, COQ6, COQ7 and COQ9.</text>
</comment>
<evidence type="ECO:0000256" key="19">
    <source>
        <dbReference type="ARBA" id="ARBA00023136"/>
    </source>
</evidence>
<keyword evidence="5 21" id="KW-0285">Flavoprotein</keyword>
<dbReference type="InterPro" id="IPR038659">
    <property type="entry name" value="AOX_sf"/>
</dbReference>
<evidence type="ECO:0000256" key="22">
    <source>
        <dbReference type="RuleBase" id="RU003779"/>
    </source>
</evidence>
<evidence type="ECO:0000256" key="8">
    <source>
        <dbReference type="ARBA" id="ARBA00022692"/>
    </source>
</evidence>
<keyword evidence="26" id="KW-0830">Ubiquinone</keyword>
<keyword evidence="13 22" id="KW-0249">Electron transport</keyword>
<evidence type="ECO:0000259" key="25">
    <source>
        <dbReference type="Pfam" id="PF01494"/>
    </source>
</evidence>
<evidence type="ECO:0000256" key="7">
    <source>
        <dbReference type="ARBA" id="ARBA00022688"/>
    </source>
</evidence>
<evidence type="ECO:0000256" key="3">
    <source>
        <dbReference type="ARBA" id="ARBA00008388"/>
    </source>
</evidence>
<keyword evidence="15 21" id="KW-0560">Oxidoreductase</keyword>
<accession>A0AAD5WZU2</accession>
<dbReference type="InterPro" id="IPR051205">
    <property type="entry name" value="UbiH/COQ6_monooxygenase"/>
</dbReference>
<evidence type="ECO:0000256" key="6">
    <source>
        <dbReference type="ARBA" id="ARBA00022660"/>
    </source>
</evidence>
<evidence type="ECO:0000256" key="12">
    <source>
        <dbReference type="ARBA" id="ARBA00022946"/>
    </source>
</evidence>
<dbReference type="InterPro" id="IPR002680">
    <property type="entry name" value="AOX"/>
</dbReference>
<name>A0AAD5WZU2_9FUNG</name>
<evidence type="ECO:0000256" key="10">
    <source>
        <dbReference type="ARBA" id="ARBA00022792"/>
    </source>
</evidence>
<dbReference type="Proteomes" id="UP001212841">
    <property type="component" value="Unassembled WGS sequence"/>
</dbReference>
<dbReference type="PANTHER" id="PTHR43876">
    <property type="entry name" value="UBIQUINONE BIOSYNTHESIS MONOOXYGENASE COQ6, MITOCHONDRIAL"/>
    <property type="match status" value="1"/>
</dbReference>
<keyword evidence="9 22" id="KW-0479">Metal-binding</keyword>
<dbReference type="GO" id="GO:0120538">
    <property type="term" value="F:2-methoxy-6-polyprenolphenol 4-hydroxylase activity"/>
    <property type="evidence" value="ECO:0007669"/>
    <property type="project" value="UniProtKB-EC"/>
</dbReference>
<keyword evidence="17 21" id="KW-0503">Monooxygenase</keyword>
<evidence type="ECO:0000313" key="26">
    <source>
        <dbReference type="EMBL" id="KAJ3047428.1"/>
    </source>
</evidence>
<evidence type="ECO:0000256" key="24">
    <source>
        <dbReference type="SAM" id="Phobius"/>
    </source>
</evidence>
<dbReference type="CDD" id="cd01053">
    <property type="entry name" value="AOX"/>
    <property type="match status" value="1"/>
</dbReference>
<dbReference type="AlphaFoldDB" id="A0AAD5WZU2"/>
<comment type="catalytic activity">
    <reaction evidence="21">
        <text>a 2-methoxy-6-(all-trans-polyprenyl)phenol + 2 reduced [2Fe-2S]-[ferredoxin] + O2 + 2 H(+) = a 2-methoxy-6-(all-trans-polyprenyl)benzene-1,4-diol + 2 oxidized [2Fe-2S]-[ferredoxin] + H2O</text>
        <dbReference type="Rhea" id="RHEA:81183"/>
        <dbReference type="Rhea" id="RHEA-COMP:9551"/>
        <dbReference type="Rhea" id="RHEA-COMP:10000"/>
        <dbReference type="Rhea" id="RHEA-COMP:10001"/>
        <dbReference type="Rhea" id="RHEA-COMP:10858"/>
        <dbReference type="ChEBI" id="CHEBI:15377"/>
        <dbReference type="ChEBI" id="CHEBI:15378"/>
        <dbReference type="ChEBI" id="CHEBI:15379"/>
        <dbReference type="ChEBI" id="CHEBI:33737"/>
        <dbReference type="ChEBI" id="CHEBI:33738"/>
        <dbReference type="ChEBI" id="CHEBI:62731"/>
        <dbReference type="ChEBI" id="CHEBI:84166"/>
        <dbReference type="EC" id="1.14.15.46"/>
    </reaction>
</comment>
<keyword evidence="7 21" id="KW-0831">Ubiquinone biosynthesis</keyword>
<dbReference type="SUPFAM" id="SSF51905">
    <property type="entry name" value="FAD/NAD(P)-binding domain"/>
    <property type="match status" value="1"/>
</dbReference>
<comment type="catalytic activity">
    <reaction evidence="21">
        <text>a 4-hydroxy-3-(all-trans-polyprenyl)benzoate + 2 reduced [2Fe-2S]-[ferredoxin] + O2 + 2 H(+) = a 3,4-dihydroxy-5-(all-trans-polyprenyl)benzoate + 2 oxidized [2Fe-2S]-[ferredoxin] + H2O</text>
        <dbReference type="Rhea" id="RHEA:81195"/>
        <dbReference type="Rhea" id="RHEA-COMP:9514"/>
        <dbReference type="Rhea" id="RHEA-COMP:10000"/>
        <dbReference type="Rhea" id="RHEA-COMP:10001"/>
        <dbReference type="Rhea" id="RHEA-COMP:10930"/>
        <dbReference type="ChEBI" id="CHEBI:15377"/>
        <dbReference type="ChEBI" id="CHEBI:15378"/>
        <dbReference type="ChEBI" id="CHEBI:15379"/>
        <dbReference type="ChEBI" id="CHEBI:33737"/>
        <dbReference type="ChEBI" id="CHEBI:33738"/>
        <dbReference type="ChEBI" id="CHEBI:64694"/>
        <dbReference type="ChEBI" id="CHEBI:78396"/>
        <dbReference type="EC" id="1.14.15.45"/>
    </reaction>
</comment>
<evidence type="ECO:0000256" key="14">
    <source>
        <dbReference type="ARBA" id="ARBA00022989"/>
    </source>
</evidence>
<dbReference type="Gene3D" id="1.20.1260.140">
    <property type="entry name" value="Alternative oxidase"/>
    <property type="match status" value="1"/>
</dbReference>
<evidence type="ECO:0000256" key="20">
    <source>
        <dbReference type="ARBA" id="ARBA00025285"/>
    </source>
</evidence>
<keyword evidence="14 24" id="KW-1133">Transmembrane helix</keyword>
<dbReference type="InterPro" id="IPR000689">
    <property type="entry name" value="UbQ_mOase_COQ6"/>
</dbReference>
<dbReference type="FunFam" id="1.20.1260.140:FF:000002">
    <property type="entry name" value="Alternative oxidase"/>
    <property type="match status" value="1"/>
</dbReference>
<evidence type="ECO:0000256" key="21">
    <source>
        <dbReference type="HAMAP-Rule" id="MF_03193"/>
    </source>
</evidence>
<comment type="function">
    <text evidence="21">FAD-dependent monooxygenase required for two non-consecutive steps during ubiquinone biosynthesis. Required for the C5-ring hydroxylation during ubiquinone biosynthesis by catalyzing the hydroxylation of 4-hydroxy-3-(all-trans-polyprenyl)benzoic acid to 3,4-dihydroxy-5-(all-trans-polyprenyl)benzoic acid. Also acts downstream of coq4, for the C1-hydroxylation during ubiquinone biosynthesis by catalyzing the hydroxylation of 2-methoxy-6-(all-trans-polyprenyl)phenol to 2-methoxy-6-(all-trans-polyprenyl)benzene-1,4-diol. The electrons required for the hydroxylation reaction are funneled indirectly to coq6 from NADPH via a ferredoxin/ferredoxin reductase system.</text>
</comment>
<evidence type="ECO:0000256" key="5">
    <source>
        <dbReference type="ARBA" id="ARBA00022630"/>
    </source>
</evidence>
<sequence length="789" mass="87433">MNTRTAYIARLNRSYTRTPCTKRLTRNLRSPATLRQTTLASAPHPLADPDPRKPVYTTHDLSHIEQTHRKRESVSDWVAWSAVRLLRFGFDTATNYSDKLNVMNERQWLNRIVFLETVAGVPGMVAGMTRHMKVLNSLNRDQGWIHTLLEEAENERMHLMTFMGLRRPSPFFRAFVVIGQAGFFTLFTIAYAISPKTCHRFVGYLEEEAVHTYSNCLLDTEVGQIRHWTVTPAPLVAKQYWRLPEGASIRDVVAAVRADEAEHRTRNHEIADVKEVEKGNPKTDDTKAMPPPDHHQIGTKRDQFNNDIQHRSPLLQSSQRSFHSSRKLRASEPATPSPDDAAPYDVVIVGGGIVGTALACGLATRVDSSSPLSVALIEAGDLFRPINTQPGQFSNRVSSLTPGSVKFLDDIGIWKRLDSSFLYPYSKMRVWDAVGNGAIRFDAKDNDGAPIAYMAQNNVVQAALADVAKEQKERISVFNKTKVENIVGNVRSGEWPVVHLEGGRRIRARVLIGADGVTSRVRDFAKIETVGWDYSQKGIVATLKVDSSVENVTAWQRFLPTGPIALLPLAPGYSSLVWSTTTALSTRICNLPIDDFVTLVNTAFINPVEDIQYLTSQIGPDGTPQTDFKSESEWGRQRSIENGDVRTMFPPSVVGLVEGSRASFPLRMRNSVTYVDDRIALIGDAAHTVHPLAGQGLNIGLADAEALTKVLLEGMEDGQDIGQIHVLEKYAAARYLPNVTMLTAVDGIGRLFGTDARITSWIRSIGLNLTDSIAPLKSAIMKYAGRTFP</sequence>
<dbReference type="PROSITE" id="PS01304">
    <property type="entry name" value="UBIH"/>
    <property type="match status" value="1"/>
</dbReference>
<dbReference type="InterPro" id="IPR002938">
    <property type="entry name" value="FAD-bd"/>
</dbReference>
<organism evidence="26 27">
    <name type="scientific">Rhizophlyctis rosea</name>
    <dbReference type="NCBI Taxonomy" id="64517"/>
    <lineage>
        <taxon>Eukaryota</taxon>
        <taxon>Fungi</taxon>
        <taxon>Fungi incertae sedis</taxon>
        <taxon>Chytridiomycota</taxon>
        <taxon>Chytridiomycota incertae sedis</taxon>
        <taxon>Chytridiomycetes</taxon>
        <taxon>Rhizophlyctidales</taxon>
        <taxon>Rhizophlyctidaceae</taxon>
        <taxon>Rhizophlyctis</taxon>
    </lineage>
</organism>
<gene>
    <name evidence="21 26" type="primary">COQ6</name>
    <name evidence="26" type="ORF">HK097_011538</name>
</gene>
<feature type="transmembrane region" description="Helical" evidence="24">
    <location>
        <begin position="171"/>
        <end position="193"/>
    </location>
</feature>
<dbReference type="EC" id="1.14.15.46" evidence="21"/>
<keyword evidence="6 22" id="KW-0679">Respiratory chain</keyword>
<feature type="region of interest" description="Disordered" evidence="23">
    <location>
        <begin position="28"/>
        <end position="52"/>
    </location>
</feature>
<comment type="cofactor">
    <cofactor evidence="22">
        <name>Fe cation</name>
        <dbReference type="ChEBI" id="CHEBI:24875"/>
    </cofactor>
    <text evidence="22">Binds 2 iron ions per subunit.</text>
</comment>
<evidence type="ECO:0000256" key="1">
    <source>
        <dbReference type="ARBA" id="ARBA00001974"/>
    </source>
</evidence>
<keyword evidence="11 21" id="KW-0274">FAD</keyword>
<dbReference type="InterPro" id="IPR018168">
    <property type="entry name" value="Ubi_Hdrlase_CS"/>
</dbReference>
<evidence type="ECO:0000313" key="27">
    <source>
        <dbReference type="Proteomes" id="UP001212841"/>
    </source>
</evidence>
<protein>
    <recommendedName>
        <fullName evidence="21">Ubiquinone biosynthesis monooxygenase COQ6, mitochondrial</fullName>
        <ecNumber evidence="21">1.14.15.45</ecNumber>
    </recommendedName>
    <alternativeName>
        <fullName evidence="21">2-methoxy-6-polyprenolphenol 4-hydroxylase</fullName>
        <ecNumber evidence="21">1.14.15.46</ecNumber>
    </alternativeName>
</protein>
<feature type="compositionally biased region" description="Polar residues" evidence="23">
    <location>
        <begin position="28"/>
        <end position="40"/>
    </location>
</feature>
<keyword evidence="19 21" id="KW-0472">Membrane</keyword>
<feature type="domain" description="FAD-binding" evidence="25">
    <location>
        <begin position="663"/>
        <end position="716"/>
    </location>
</feature>
<dbReference type="HAMAP" id="MF_03193">
    <property type="entry name" value="COQ6_monooxygenase"/>
    <property type="match status" value="1"/>
</dbReference>
<dbReference type="PANTHER" id="PTHR43876:SF7">
    <property type="entry name" value="UBIQUINONE BIOSYNTHESIS MONOOXYGENASE COQ6, MITOCHONDRIAL"/>
    <property type="match status" value="1"/>
</dbReference>
<keyword evidence="16 22" id="KW-0408">Iron</keyword>
<comment type="similarity">
    <text evidence="3 22">Belongs to the alternative oxidase family.</text>
</comment>
<dbReference type="InterPro" id="IPR036188">
    <property type="entry name" value="FAD/NAD-bd_sf"/>
</dbReference>
<comment type="caution">
    <text evidence="26">The sequence shown here is derived from an EMBL/GenBank/DDBJ whole genome shotgun (WGS) entry which is preliminary data.</text>
</comment>
<evidence type="ECO:0000256" key="18">
    <source>
        <dbReference type="ARBA" id="ARBA00023128"/>
    </source>
</evidence>
<dbReference type="PRINTS" id="PR00420">
    <property type="entry name" value="RNGMNOXGNASE"/>
</dbReference>
<evidence type="ECO:0000256" key="11">
    <source>
        <dbReference type="ARBA" id="ARBA00022827"/>
    </source>
</evidence>
<dbReference type="EC" id="1.14.15.45" evidence="21"/>
<comment type="subcellular location">
    <subcellularLocation>
        <location evidence="21">Mitochondrion inner membrane</location>
        <topology evidence="21">Peripheral membrane protein</topology>
        <orientation evidence="21">Matrix side</orientation>
    </subcellularLocation>
</comment>
<dbReference type="GO" id="GO:0098803">
    <property type="term" value="C:respiratory chain complex"/>
    <property type="evidence" value="ECO:0007669"/>
    <property type="project" value="UniProtKB-UniRule"/>
</dbReference>
<dbReference type="Pfam" id="PF01494">
    <property type="entry name" value="FAD_binding_3"/>
    <property type="match status" value="2"/>
</dbReference>
<dbReference type="GO" id="GO:0016712">
    <property type="term" value="F:oxidoreductase activity, acting on paired donors, with incorporation or reduction of molecular oxygen, reduced flavin or flavoprotein as one donor, and incorporation of one atom of oxygen"/>
    <property type="evidence" value="ECO:0007669"/>
    <property type="project" value="UniProtKB-UniRule"/>
</dbReference>
<evidence type="ECO:0000256" key="13">
    <source>
        <dbReference type="ARBA" id="ARBA00022982"/>
    </source>
</evidence>
<dbReference type="GO" id="GO:0009916">
    <property type="term" value="F:alternative oxidase activity"/>
    <property type="evidence" value="ECO:0007669"/>
    <property type="project" value="UniProtKB-UniRule"/>
</dbReference>
<evidence type="ECO:0000256" key="23">
    <source>
        <dbReference type="SAM" id="MobiDB-lite"/>
    </source>
</evidence>
<keyword evidence="4" id="KW-0813">Transport</keyword>
<dbReference type="GO" id="GO:0071949">
    <property type="term" value="F:FAD binding"/>
    <property type="evidence" value="ECO:0007669"/>
    <property type="project" value="InterPro"/>
</dbReference>
<proteinExistence type="inferred from homology"/>